<dbReference type="InterPro" id="IPR052929">
    <property type="entry name" value="RNase_H-like_EbsB-rel"/>
</dbReference>
<dbReference type="Gene3D" id="3.30.420.10">
    <property type="entry name" value="Ribonuclease H-like superfamily/Ribonuclease H"/>
    <property type="match status" value="1"/>
</dbReference>
<dbReference type="InterPro" id="IPR012337">
    <property type="entry name" value="RNaseH-like_sf"/>
</dbReference>
<dbReference type="GO" id="GO:0004523">
    <property type="term" value="F:RNA-DNA hybrid ribonuclease activity"/>
    <property type="evidence" value="ECO:0007669"/>
    <property type="project" value="InterPro"/>
</dbReference>
<feature type="domain" description="RNase H type-1" evidence="1">
    <location>
        <begin position="75"/>
        <end position="197"/>
    </location>
</feature>
<keyword evidence="3" id="KW-1185">Reference proteome</keyword>
<dbReference type="CDD" id="cd06222">
    <property type="entry name" value="RNase_H_like"/>
    <property type="match status" value="1"/>
</dbReference>
<dbReference type="PANTHER" id="PTHR47074">
    <property type="entry name" value="BNAC02G40300D PROTEIN"/>
    <property type="match status" value="1"/>
</dbReference>
<protein>
    <recommendedName>
        <fullName evidence="1">RNase H type-1 domain-containing protein</fullName>
    </recommendedName>
</protein>
<dbReference type="InterPro" id="IPR002156">
    <property type="entry name" value="RNaseH_domain"/>
</dbReference>
<dbReference type="InterPro" id="IPR036397">
    <property type="entry name" value="RNaseH_sf"/>
</dbReference>
<evidence type="ECO:0000259" key="1">
    <source>
        <dbReference type="Pfam" id="PF13456"/>
    </source>
</evidence>
<dbReference type="EMBL" id="JABEZW010000007">
    <property type="protein sequence ID" value="MBA0770364.1"/>
    <property type="molecule type" value="Genomic_DNA"/>
</dbReference>
<dbReference type="AlphaFoldDB" id="A0A7J9EC66"/>
<sequence length="226" mass="25439">MEEIARGYFQKLFTSSGVRNMSHILSDDREWKVNLINSTFPEDIASKILRTPLAKEGIEDIREWCPPLGSDVKVNFDAACNQSLVRSRSGVVVHNSPCEILASKQTLHKETTSPFAVEVYACFQALLLGNHLGLSSVTIEGDAKTIIKRSQSNIRDKSVIGAIIWDIQQLKRSFHSIQLKHIPRSANILAHSLATDCLKNGRESYLIRSVLMVIDDRLWGRRKEPD</sequence>
<accession>A0A7J9EC66</accession>
<dbReference type="GO" id="GO:0003676">
    <property type="term" value="F:nucleic acid binding"/>
    <property type="evidence" value="ECO:0007669"/>
    <property type="project" value="InterPro"/>
</dbReference>
<dbReference type="InterPro" id="IPR044730">
    <property type="entry name" value="RNase_H-like_dom_plant"/>
</dbReference>
<reference evidence="2 3" key="1">
    <citation type="journal article" date="2019" name="Genome Biol. Evol.">
        <title>Insights into the evolution of the New World diploid cottons (Gossypium, subgenus Houzingenia) based on genome sequencing.</title>
        <authorList>
            <person name="Grover C.E."/>
            <person name="Arick M.A. 2nd"/>
            <person name="Thrash A."/>
            <person name="Conover J.L."/>
            <person name="Sanders W.S."/>
            <person name="Peterson D.G."/>
            <person name="Frelichowski J.E."/>
            <person name="Scheffler J.A."/>
            <person name="Scheffler B.E."/>
            <person name="Wendel J.F."/>
        </authorList>
    </citation>
    <scope>NUCLEOTIDE SEQUENCE [LARGE SCALE GENOMIC DNA]</scope>
    <source>
        <strain evidence="2">8</strain>
        <tissue evidence="2">Leaf</tissue>
    </source>
</reference>
<proteinExistence type="predicted"/>
<evidence type="ECO:0000313" key="2">
    <source>
        <dbReference type="EMBL" id="MBA0770364.1"/>
    </source>
</evidence>
<evidence type="ECO:0000313" key="3">
    <source>
        <dbReference type="Proteomes" id="UP000593568"/>
    </source>
</evidence>
<dbReference type="Proteomes" id="UP000593568">
    <property type="component" value="Unassembled WGS sequence"/>
</dbReference>
<dbReference type="SUPFAM" id="SSF53098">
    <property type="entry name" value="Ribonuclease H-like"/>
    <property type="match status" value="1"/>
</dbReference>
<comment type="caution">
    <text evidence="2">The sequence shown here is derived from an EMBL/GenBank/DDBJ whole genome shotgun (WGS) entry which is preliminary data.</text>
</comment>
<name>A0A7J9EC66_9ROSI</name>
<dbReference type="PANTHER" id="PTHR47074:SF61">
    <property type="entry name" value="RNASE H TYPE-1 DOMAIN-CONTAINING PROTEIN"/>
    <property type="match status" value="1"/>
</dbReference>
<gene>
    <name evidence="2" type="ORF">Gotri_019014</name>
</gene>
<organism evidence="2 3">
    <name type="scientific">Gossypium trilobum</name>
    <dbReference type="NCBI Taxonomy" id="34281"/>
    <lineage>
        <taxon>Eukaryota</taxon>
        <taxon>Viridiplantae</taxon>
        <taxon>Streptophyta</taxon>
        <taxon>Embryophyta</taxon>
        <taxon>Tracheophyta</taxon>
        <taxon>Spermatophyta</taxon>
        <taxon>Magnoliopsida</taxon>
        <taxon>eudicotyledons</taxon>
        <taxon>Gunneridae</taxon>
        <taxon>Pentapetalae</taxon>
        <taxon>rosids</taxon>
        <taxon>malvids</taxon>
        <taxon>Malvales</taxon>
        <taxon>Malvaceae</taxon>
        <taxon>Malvoideae</taxon>
        <taxon>Gossypium</taxon>
    </lineage>
</organism>
<dbReference type="Pfam" id="PF13456">
    <property type="entry name" value="RVT_3"/>
    <property type="match status" value="1"/>
</dbReference>